<dbReference type="GO" id="GO:0044550">
    <property type="term" value="P:secondary metabolite biosynthetic process"/>
    <property type="evidence" value="ECO:0007669"/>
    <property type="project" value="UniProtKB-ARBA"/>
</dbReference>
<dbReference type="AlphaFoldDB" id="A0AAD7GBM3"/>
<evidence type="ECO:0000313" key="4">
    <source>
        <dbReference type="EMBL" id="KAJ7679739.1"/>
    </source>
</evidence>
<dbReference type="GO" id="GO:0140907">
    <property type="term" value="F:flavin-dependent halogenase activity"/>
    <property type="evidence" value="ECO:0007669"/>
    <property type="project" value="UniProtKB-ARBA"/>
</dbReference>
<comment type="caution">
    <text evidence="4">The sequence shown here is derived from an EMBL/GenBank/DDBJ whole genome shotgun (WGS) entry which is preliminary data.</text>
</comment>
<evidence type="ECO:0000256" key="1">
    <source>
        <dbReference type="ARBA" id="ARBA00005706"/>
    </source>
</evidence>
<dbReference type="EMBL" id="JARKIE010000128">
    <property type="protein sequence ID" value="KAJ7679739.1"/>
    <property type="molecule type" value="Genomic_DNA"/>
</dbReference>
<protein>
    <submittedName>
        <fullName evidence="4">Uncharacterized protein</fullName>
    </submittedName>
</protein>
<sequence length="427" mass="48737">MYMRVLSLEWFTPLPSFDCVWTFLWIYGGELDVSTETCDPPKVLLKDSSNATGTSVNVRLVCNASGFSHRLMGKFSVWEKFESVWNADTYWTYFHETNISNIKDRLLAWNYPATKHICFPEGWGWIIGLISWQRALLANLMDLVSHVITSAAASIPLVTLIGWAVHNNFQLPKDLSAYGMGKPEKKFNFFKKRYLIIEKLLNNIYELLPGYYGVAGDRNLAGFTNLLISPGINAGLAGAWHAANLMVQVLAAPVQEAKIAMMAAAKVHQAFMHDFALPRLFNMNRLWYNSFRDHHLFESIPKTLWSVLYEDVDNHYYGDQRMQYSEAEAIWILGSGLNNFQAMCAEVLAVLNGANDGAPPSGEEVEKNHWGRWLRQYDHKLQKVPGKKARDEGFLVEAKKCDVCRYFVHDRTDMCPICGEKDVWKRA</sequence>
<dbReference type="InterPro" id="IPR036188">
    <property type="entry name" value="FAD/NAD-bd_sf"/>
</dbReference>
<organism evidence="4 5">
    <name type="scientific">Mycena rosella</name>
    <name type="common">Pink bonnet</name>
    <name type="synonym">Agaricus rosellus</name>
    <dbReference type="NCBI Taxonomy" id="1033263"/>
    <lineage>
        <taxon>Eukaryota</taxon>
        <taxon>Fungi</taxon>
        <taxon>Dikarya</taxon>
        <taxon>Basidiomycota</taxon>
        <taxon>Agaricomycotina</taxon>
        <taxon>Agaricomycetes</taxon>
        <taxon>Agaricomycetidae</taxon>
        <taxon>Agaricales</taxon>
        <taxon>Marasmiineae</taxon>
        <taxon>Mycenaceae</taxon>
        <taxon>Mycena</taxon>
    </lineage>
</organism>
<proteinExistence type="inferred from homology"/>
<dbReference type="PANTHER" id="PTHR43747">
    <property type="entry name" value="FAD-BINDING PROTEIN"/>
    <property type="match status" value="1"/>
</dbReference>
<reference evidence="4" key="1">
    <citation type="submission" date="2023-03" db="EMBL/GenBank/DDBJ databases">
        <title>Massive genome expansion in bonnet fungi (Mycena s.s.) driven by repeated elements and novel gene families across ecological guilds.</title>
        <authorList>
            <consortium name="Lawrence Berkeley National Laboratory"/>
            <person name="Harder C.B."/>
            <person name="Miyauchi S."/>
            <person name="Viragh M."/>
            <person name="Kuo A."/>
            <person name="Thoen E."/>
            <person name="Andreopoulos B."/>
            <person name="Lu D."/>
            <person name="Skrede I."/>
            <person name="Drula E."/>
            <person name="Henrissat B."/>
            <person name="Morin E."/>
            <person name="Kohler A."/>
            <person name="Barry K."/>
            <person name="LaButti K."/>
            <person name="Morin E."/>
            <person name="Salamov A."/>
            <person name="Lipzen A."/>
            <person name="Mereny Z."/>
            <person name="Hegedus B."/>
            <person name="Baldrian P."/>
            <person name="Stursova M."/>
            <person name="Weitz H."/>
            <person name="Taylor A."/>
            <person name="Grigoriev I.V."/>
            <person name="Nagy L.G."/>
            <person name="Martin F."/>
            <person name="Kauserud H."/>
        </authorList>
    </citation>
    <scope>NUCLEOTIDE SEQUENCE</scope>
    <source>
        <strain evidence="4">CBHHK067</strain>
    </source>
</reference>
<keyword evidence="5" id="KW-1185">Reference proteome</keyword>
<comment type="catalytic activity">
    <reaction evidence="3">
        <text>melleolide F + FADH2 + chloride + O2 = 6'-chloromelleolide F + FAD + 2 H2O + H(+)</text>
        <dbReference type="Rhea" id="RHEA:67160"/>
        <dbReference type="ChEBI" id="CHEBI:15377"/>
        <dbReference type="ChEBI" id="CHEBI:15378"/>
        <dbReference type="ChEBI" id="CHEBI:15379"/>
        <dbReference type="ChEBI" id="CHEBI:17996"/>
        <dbReference type="ChEBI" id="CHEBI:57692"/>
        <dbReference type="ChEBI" id="CHEBI:58307"/>
        <dbReference type="ChEBI" id="CHEBI:167712"/>
        <dbReference type="ChEBI" id="CHEBI:167713"/>
    </reaction>
    <physiologicalReaction direction="left-to-right" evidence="3">
        <dbReference type="Rhea" id="RHEA:67161"/>
    </physiologicalReaction>
</comment>
<evidence type="ECO:0000256" key="2">
    <source>
        <dbReference type="ARBA" id="ARBA00023002"/>
    </source>
</evidence>
<dbReference type="Proteomes" id="UP001221757">
    <property type="component" value="Unassembled WGS sequence"/>
</dbReference>
<name>A0AAD7GBM3_MYCRO</name>
<dbReference type="Gene3D" id="3.50.50.60">
    <property type="entry name" value="FAD/NAD(P)-binding domain"/>
    <property type="match status" value="1"/>
</dbReference>
<evidence type="ECO:0000256" key="3">
    <source>
        <dbReference type="ARBA" id="ARBA00049364"/>
    </source>
</evidence>
<keyword evidence="2" id="KW-0560">Oxidoreductase</keyword>
<dbReference type="InterPro" id="IPR050816">
    <property type="entry name" value="Flavin-dep_Halogenase_NPB"/>
</dbReference>
<dbReference type="PANTHER" id="PTHR43747:SF5">
    <property type="entry name" value="FAD-BINDING DOMAIN-CONTAINING PROTEIN"/>
    <property type="match status" value="1"/>
</dbReference>
<gene>
    <name evidence="4" type="ORF">B0H17DRAFT_1206387</name>
</gene>
<accession>A0AAD7GBM3</accession>
<comment type="similarity">
    <text evidence="1">Belongs to the flavin-dependent halogenase family.</text>
</comment>
<evidence type="ECO:0000313" key="5">
    <source>
        <dbReference type="Proteomes" id="UP001221757"/>
    </source>
</evidence>